<dbReference type="OrthoDB" id="7869153at2"/>
<sequence>MSKQVLGILMNRRVWKNARNGKGYEKVRLYLEAAKKYNVEVCFFSLSNINVRNGTVLTYFNHKNKWYQRRVSIPKVIHNRAKLSTHYRRNLEVIEKKYKVIFYNSWNNYSKLQIHNILNKNTTLRPFLPSTHLLTKGNLLLYSHLPSFFLKPDKGSLGKGIIKVIKHSPNSWKIHFPAKNKKKIIEVQHGNLFLFISKFIGRKRYIIQETINLQTYHKQPFDIRVSIQKDQIVKWRVSGMVGKVAAKGAYLSNVHQGGSTVKFEHLFPNNQQMIRRNLSQISQNIIQHLDKHLPLLADVGIDFGIDKSGKPFFIEVNFRDQRYSFLNAGMKRTFKLTYDYPVGYGKYLLGR</sequence>
<organism evidence="1 2">
    <name type="scientific">Salipaludibacillus neizhouensis</name>
    <dbReference type="NCBI Taxonomy" id="885475"/>
    <lineage>
        <taxon>Bacteria</taxon>
        <taxon>Bacillati</taxon>
        <taxon>Bacillota</taxon>
        <taxon>Bacilli</taxon>
        <taxon>Bacillales</taxon>
        <taxon>Bacillaceae</taxon>
    </lineage>
</organism>
<dbReference type="Proteomes" id="UP000281498">
    <property type="component" value="Unassembled WGS sequence"/>
</dbReference>
<dbReference type="Gene3D" id="3.30.470.20">
    <property type="entry name" value="ATP-grasp fold, B domain"/>
    <property type="match status" value="1"/>
</dbReference>
<evidence type="ECO:0000313" key="1">
    <source>
        <dbReference type="EMBL" id="RKL69200.1"/>
    </source>
</evidence>
<proteinExistence type="predicted"/>
<accession>A0A3A9KEX9</accession>
<reference evidence="1 2" key="1">
    <citation type="submission" date="2017-10" db="EMBL/GenBank/DDBJ databases">
        <title>Bacillus sp. nov., a halophilic bacterium isolated from a Keqin Lake.</title>
        <authorList>
            <person name="Wang H."/>
        </authorList>
    </citation>
    <scope>NUCLEOTIDE SEQUENCE [LARGE SCALE GENOMIC DNA]</scope>
    <source>
        <strain evidence="1 2">KCTC 13187</strain>
    </source>
</reference>
<protein>
    <recommendedName>
        <fullName evidence="3">ATP-grasp domain-containing protein</fullName>
    </recommendedName>
</protein>
<evidence type="ECO:0008006" key="3">
    <source>
        <dbReference type="Google" id="ProtNLM"/>
    </source>
</evidence>
<comment type="caution">
    <text evidence="1">The sequence shown here is derived from an EMBL/GenBank/DDBJ whole genome shotgun (WGS) entry which is preliminary data.</text>
</comment>
<dbReference type="InterPro" id="IPR026838">
    <property type="entry name" value="YheC/D"/>
</dbReference>
<dbReference type="AlphaFoldDB" id="A0A3A9KEX9"/>
<name>A0A3A9KEX9_9BACI</name>
<dbReference type="Pfam" id="PF14398">
    <property type="entry name" value="ATPgrasp_YheCD"/>
    <property type="match status" value="1"/>
</dbReference>
<dbReference type="SUPFAM" id="SSF56059">
    <property type="entry name" value="Glutathione synthetase ATP-binding domain-like"/>
    <property type="match status" value="1"/>
</dbReference>
<dbReference type="EMBL" id="PDOE01000001">
    <property type="protein sequence ID" value="RKL69200.1"/>
    <property type="molecule type" value="Genomic_DNA"/>
</dbReference>
<gene>
    <name evidence="1" type="ORF">CR203_03980</name>
</gene>
<keyword evidence="2" id="KW-1185">Reference proteome</keyword>
<evidence type="ECO:0000313" key="2">
    <source>
        <dbReference type="Proteomes" id="UP000281498"/>
    </source>
</evidence>
<dbReference type="RefSeq" id="WP_110936161.1">
    <property type="nucleotide sequence ID" value="NZ_KZ614146.1"/>
</dbReference>